<proteinExistence type="predicted"/>
<dbReference type="EMBL" id="UINC01111853">
    <property type="protein sequence ID" value="SVC80370.1"/>
    <property type="molecule type" value="Genomic_DNA"/>
</dbReference>
<dbReference type="Pfam" id="PF13186">
    <property type="entry name" value="SPASM"/>
    <property type="match status" value="1"/>
</dbReference>
<evidence type="ECO:0000313" key="2">
    <source>
        <dbReference type="EMBL" id="SVC80370.1"/>
    </source>
</evidence>
<protein>
    <recommendedName>
        <fullName evidence="1">4Fe4S-binding SPASM domain-containing protein</fullName>
    </recommendedName>
</protein>
<name>A0A382Q5W5_9ZZZZ</name>
<sequence length="111" mass="13092">MQQKTEIKKTITIEPKCKAQVGNGGDYFHKTMGNIFISAKGYVYPCCWYGIQKHTTKLWKDSGIDKKYHNIKYYSMEEIINGPIFKWIEDNMHNIDVCQEKCVRENLDKHL</sequence>
<reference evidence="2" key="1">
    <citation type="submission" date="2018-05" db="EMBL/GenBank/DDBJ databases">
        <authorList>
            <person name="Lanie J.A."/>
            <person name="Ng W.-L."/>
            <person name="Kazmierczak K.M."/>
            <person name="Andrzejewski T.M."/>
            <person name="Davidsen T.M."/>
            <person name="Wayne K.J."/>
            <person name="Tettelin H."/>
            <person name="Glass J.I."/>
            <person name="Rusch D."/>
            <person name="Podicherti R."/>
            <person name="Tsui H.-C.T."/>
            <person name="Winkler M.E."/>
        </authorList>
    </citation>
    <scope>NUCLEOTIDE SEQUENCE</scope>
</reference>
<dbReference type="Gene3D" id="3.20.20.70">
    <property type="entry name" value="Aldolase class I"/>
    <property type="match status" value="1"/>
</dbReference>
<feature type="domain" description="4Fe4S-binding SPASM" evidence="1">
    <location>
        <begin position="33"/>
        <end position="102"/>
    </location>
</feature>
<evidence type="ECO:0000259" key="1">
    <source>
        <dbReference type="Pfam" id="PF13186"/>
    </source>
</evidence>
<dbReference type="InterPro" id="IPR023885">
    <property type="entry name" value="4Fe4S-binding_SPASM_dom"/>
</dbReference>
<accession>A0A382Q5W5</accession>
<dbReference type="InterPro" id="IPR013785">
    <property type="entry name" value="Aldolase_TIM"/>
</dbReference>
<dbReference type="AlphaFoldDB" id="A0A382Q5W5"/>
<dbReference type="CDD" id="cd21109">
    <property type="entry name" value="SPASM"/>
    <property type="match status" value="1"/>
</dbReference>
<organism evidence="2">
    <name type="scientific">marine metagenome</name>
    <dbReference type="NCBI Taxonomy" id="408172"/>
    <lineage>
        <taxon>unclassified sequences</taxon>
        <taxon>metagenomes</taxon>
        <taxon>ecological metagenomes</taxon>
    </lineage>
</organism>
<gene>
    <name evidence="2" type="ORF">METZ01_LOCUS333224</name>
</gene>